<dbReference type="AlphaFoldDB" id="A0A1J5Q791"/>
<sequence length="140" mass="15757">MKWVTRERPKTDRIACPWLIKRFIDKDAEIILVPSDQVLSDAERLKAHSFDAPGATYTHRGNQCTFEVLIDEYKLGTDPALVRLAKIVHAADISEDLDTDPLGAGLLAIGIGGLYVETDDLRLLDRAEFVYDALYAWCQH</sequence>
<accession>A0A1J5Q791</accession>
<name>A0A1J5Q791_9ZZZZ</name>
<proteinExistence type="predicted"/>
<evidence type="ECO:0000313" key="2">
    <source>
        <dbReference type="EMBL" id="OIQ79256.1"/>
    </source>
</evidence>
<comment type="caution">
    <text evidence="2">The sequence shown here is derived from an EMBL/GenBank/DDBJ whole genome shotgun (WGS) entry which is preliminary data.</text>
</comment>
<gene>
    <name evidence="2" type="ORF">GALL_390050</name>
</gene>
<dbReference type="Pfam" id="PF09828">
    <property type="entry name" value="ChrB_C"/>
    <property type="match status" value="1"/>
</dbReference>
<feature type="domain" description="ChrB C-terminal" evidence="1">
    <location>
        <begin position="3"/>
        <end position="138"/>
    </location>
</feature>
<organism evidence="2">
    <name type="scientific">mine drainage metagenome</name>
    <dbReference type="NCBI Taxonomy" id="410659"/>
    <lineage>
        <taxon>unclassified sequences</taxon>
        <taxon>metagenomes</taxon>
        <taxon>ecological metagenomes</taxon>
    </lineage>
</organism>
<reference evidence="2" key="1">
    <citation type="submission" date="2016-10" db="EMBL/GenBank/DDBJ databases">
        <title>Sequence of Gallionella enrichment culture.</title>
        <authorList>
            <person name="Poehlein A."/>
            <person name="Muehling M."/>
            <person name="Daniel R."/>
        </authorList>
    </citation>
    <scope>NUCLEOTIDE SEQUENCE</scope>
</reference>
<dbReference type="InterPro" id="IPR018634">
    <property type="entry name" value="ChrB_C"/>
</dbReference>
<evidence type="ECO:0000259" key="1">
    <source>
        <dbReference type="Pfam" id="PF09828"/>
    </source>
</evidence>
<protein>
    <submittedName>
        <fullName evidence="2">Chromate resistance exported protein</fullName>
    </submittedName>
</protein>
<dbReference type="EMBL" id="MLJW01001246">
    <property type="protein sequence ID" value="OIQ79256.1"/>
    <property type="molecule type" value="Genomic_DNA"/>
</dbReference>